<sequence length="695" mass="75211">MTTSELVDQEFVAHLYAPLDGPDAATALAWLDGFWERCRTQLGMTEPILAADLAAGLPADPAQEPDGALAGLQDPALRCQAIVRREHDVLNVSFGISQRPGYALQPGWHDHARWWERLRGTDPGGLLGGAIVYLARAADPAGAGVRDAVPARSDDGAGWWTNRCVLNGFAAWEVTPTGGGPDRRLVIVGRPSQERALSEFAWSAGDSALPPLGRYLLHATKLRYHARVLDAGGLRALRSRVLDRVEPSGPADLTEYTADEAELVAALGGLRRMARSVEIARANLAKAVAPQLPADAELATWLADRIGDEVEYLEATREQAERTAKLIPEQRPPATAAARSGVEHRVGFGIDVVDYSSRTAPSRNEVQRRVAGMVERVLEGLGLKPHETDRQDAGDGMMVVLPAGVPTHLALPKLLHGWRACLVADNAAHPADRIRLRLAVGSGPFAAAAIGFSDNTIIGIGRLLDSPALRQAVVEHPDADVVALITDRTHEDVVGEGYEGLDANQFRSVEVRVKTFRRTAWLWTGGSVTPAAPAGPEPARREIFVIHGREQRARAAVFGLLRSLNLHPLDWEEVLARTGKPMPYREEVLRAGFAIGPASLVLLTPDDLDGTYPDTLIRAGQALASHPERTMVVRIGGPGRVTELDGREVVRLAGDTRRDREIFVQQIAQRLRIAGFPIDTSGTDWLDTDRFAGLL</sequence>
<dbReference type="NCBIfam" id="NF038357">
    <property type="entry name" value="BN6_48550_fam"/>
    <property type="match status" value="1"/>
</dbReference>
<dbReference type="Pfam" id="PF10137">
    <property type="entry name" value="CAP12-PCTIR_TIR"/>
    <property type="match status" value="1"/>
</dbReference>
<evidence type="ECO:0000259" key="3">
    <source>
        <dbReference type="Pfam" id="PF20270"/>
    </source>
</evidence>
<keyword evidence="5" id="KW-1185">Reference proteome</keyword>
<accession>A0ABY8WBA1</accession>
<proteinExistence type="predicted"/>
<dbReference type="Pfam" id="PF20270">
    <property type="entry name" value="CATRA-C"/>
    <property type="match status" value="1"/>
</dbReference>
<gene>
    <name evidence="4" type="ORF">ACTOB_006388</name>
</gene>
<evidence type="ECO:0000259" key="1">
    <source>
        <dbReference type="Pfam" id="PF10137"/>
    </source>
</evidence>
<evidence type="ECO:0000259" key="2">
    <source>
        <dbReference type="Pfam" id="PF20269"/>
    </source>
</evidence>
<protein>
    <submittedName>
        <fullName evidence="4">BN6_48550 family protein</fullName>
    </submittedName>
</protein>
<name>A0ABY8WBA1_9ACTN</name>
<feature type="domain" description="CASPASE and TPR Repeat-Associated C-terminal" evidence="3">
    <location>
        <begin position="210"/>
        <end position="320"/>
    </location>
</feature>
<feature type="domain" description="CD-NTase-associated protein 12/Pycsar effector protein TIR" evidence="1">
    <location>
        <begin position="543"/>
        <end position="614"/>
    </location>
</feature>
<evidence type="ECO:0000313" key="4">
    <source>
        <dbReference type="EMBL" id="WIM94368.1"/>
    </source>
</evidence>
<dbReference type="InterPro" id="IPR046923">
    <property type="entry name" value="CATRA-C"/>
</dbReference>
<feature type="domain" description="CASPASE and TPR Repeat-Associated N-terminal" evidence="2">
    <location>
        <begin position="10"/>
        <end position="205"/>
    </location>
</feature>
<dbReference type="Pfam" id="PF20269">
    <property type="entry name" value="CATRA-N"/>
    <property type="match status" value="1"/>
</dbReference>
<organism evidence="4 5">
    <name type="scientific">Actinoplanes oblitus</name>
    <dbReference type="NCBI Taxonomy" id="3040509"/>
    <lineage>
        <taxon>Bacteria</taxon>
        <taxon>Bacillati</taxon>
        <taxon>Actinomycetota</taxon>
        <taxon>Actinomycetes</taxon>
        <taxon>Micromonosporales</taxon>
        <taxon>Micromonosporaceae</taxon>
        <taxon>Actinoplanes</taxon>
    </lineage>
</organism>
<dbReference type="RefSeq" id="WP_284915571.1">
    <property type="nucleotide sequence ID" value="NZ_CP126980.1"/>
</dbReference>
<dbReference type="EMBL" id="CP126980">
    <property type="protein sequence ID" value="WIM94368.1"/>
    <property type="molecule type" value="Genomic_DNA"/>
</dbReference>
<dbReference type="InterPro" id="IPR019302">
    <property type="entry name" value="CAP12/PCTIR_TIR_dom"/>
</dbReference>
<reference evidence="4 5" key="1">
    <citation type="submission" date="2023-06" db="EMBL/GenBank/DDBJ databases">
        <authorList>
            <person name="Yushchuk O."/>
            <person name="Binda E."/>
            <person name="Ruckert-Reed C."/>
            <person name="Fedorenko V."/>
            <person name="Kalinowski J."/>
            <person name="Marinelli F."/>
        </authorList>
    </citation>
    <scope>NUCLEOTIDE SEQUENCE [LARGE SCALE GENOMIC DNA]</scope>
    <source>
        <strain evidence="4 5">NRRL 3884</strain>
    </source>
</reference>
<evidence type="ECO:0000313" key="5">
    <source>
        <dbReference type="Proteomes" id="UP001240150"/>
    </source>
</evidence>
<dbReference type="Proteomes" id="UP001240150">
    <property type="component" value="Chromosome"/>
</dbReference>
<dbReference type="InterPro" id="IPR046922">
    <property type="entry name" value="CATRA-N"/>
</dbReference>